<dbReference type="AlphaFoldDB" id="A0A7V3REY6"/>
<proteinExistence type="predicted"/>
<reference evidence="2" key="1">
    <citation type="journal article" date="2020" name="mSystems">
        <title>Genome- and Community-Level Interaction Insights into Carbon Utilization and Element Cycling Functions of Hydrothermarchaeota in Hydrothermal Sediment.</title>
        <authorList>
            <person name="Zhou Z."/>
            <person name="Liu Y."/>
            <person name="Xu W."/>
            <person name="Pan J."/>
            <person name="Luo Z.H."/>
            <person name="Li M."/>
        </authorList>
    </citation>
    <scope>NUCLEOTIDE SEQUENCE [LARGE SCALE GENOMIC DNA]</scope>
    <source>
        <strain evidence="2">SpSt-966</strain>
    </source>
</reference>
<name>A0A7V3REY6_9BACT</name>
<protein>
    <submittedName>
        <fullName evidence="2">Uncharacterized protein</fullName>
    </submittedName>
</protein>
<gene>
    <name evidence="2" type="ORF">ENX73_04570</name>
</gene>
<comment type="caution">
    <text evidence="2">The sequence shown here is derived from an EMBL/GenBank/DDBJ whole genome shotgun (WGS) entry which is preliminary data.</text>
</comment>
<keyword evidence="1" id="KW-1133">Transmembrane helix</keyword>
<keyword evidence="1" id="KW-0472">Membrane</keyword>
<evidence type="ECO:0000313" key="2">
    <source>
        <dbReference type="EMBL" id="HGE75380.1"/>
    </source>
</evidence>
<sequence>MKNNNMIVIILIIFIAAVFLYLGYIFFFPKNFSLSQSQHPIDLTKQFSSILQKNVYTDQIKPVKMEFNLFSPLVIKLNQNSFIELLNMNQSSVINPNVFWVSGANGNDFEMATLSINGKIVTFNVRNADSTVELDGKSYLITYSNPIMEGAVLMDLSTGKLYVVNSRGMVLN</sequence>
<keyword evidence="1" id="KW-0812">Transmembrane</keyword>
<feature type="transmembrane region" description="Helical" evidence="1">
    <location>
        <begin position="6"/>
        <end position="27"/>
    </location>
</feature>
<dbReference type="EMBL" id="DTPE01000184">
    <property type="protein sequence ID" value="HGE75380.1"/>
    <property type="molecule type" value="Genomic_DNA"/>
</dbReference>
<evidence type="ECO:0000256" key="1">
    <source>
        <dbReference type="SAM" id="Phobius"/>
    </source>
</evidence>
<accession>A0A7V3REY6</accession>
<organism evidence="2">
    <name type="scientific">Mesoaciditoga lauensis</name>
    <dbReference type="NCBI Taxonomy" id="1495039"/>
    <lineage>
        <taxon>Bacteria</taxon>
        <taxon>Thermotogati</taxon>
        <taxon>Thermotogota</taxon>
        <taxon>Thermotogae</taxon>
        <taxon>Mesoaciditogales</taxon>
        <taxon>Mesoaciditogaceae</taxon>
        <taxon>Mesoaciditoga</taxon>
    </lineage>
</organism>